<sequence length="47" mass="4760">MRAGTCAGARQIRPPFVGRNEGGSGIEKSLSFPVADAVDSLSAIRGG</sequence>
<evidence type="ECO:0000313" key="2">
    <source>
        <dbReference type="EMBL" id="KUG15879.1"/>
    </source>
</evidence>
<dbReference type="EMBL" id="LNQE01001520">
    <property type="protein sequence ID" value="KUG15879.1"/>
    <property type="molecule type" value="Genomic_DNA"/>
</dbReference>
<protein>
    <submittedName>
        <fullName evidence="2">Uncharacterized protein</fullName>
    </submittedName>
</protein>
<reference evidence="2" key="1">
    <citation type="journal article" date="2015" name="Proc. Natl. Acad. Sci. U.S.A.">
        <title>Networks of energetic and metabolic interactions define dynamics in microbial communities.</title>
        <authorList>
            <person name="Embree M."/>
            <person name="Liu J.K."/>
            <person name="Al-Bassam M.M."/>
            <person name="Zengler K."/>
        </authorList>
    </citation>
    <scope>NUCLEOTIDE SEQUENCE</scope>
</reference>
<comment type="caution">
    <text evidence="2">The sequence shown here is derived from an EMBL/GenBank/DDBJ whole genome shotgun (WGS) entry which is preliminary data.</text>
</comment>
<evidence type="ECO:0000256" key="1">
    <source>
        <dbReference type="SAM" id="MobiDB-lite"/>
    </source>
</evidence>
<dbReference type="AlphaFoldDB" id="A0A0W8F4Q0"/>
<feature type="region of interest" description="Disordered" evidence="1">
    <location>
        <begin position="1"/>
        <end position="26"/>
    </location>
</feature>
<accession>A0A0W8F4Q0</accession>
<proteinExistence type="predicted"/>
<organism evidence="2">
    <name type="scientific">hydrocarbon metagenome</name>
    <dbReference type="NCBI Taxonomy" id="938273"/>
    <lineage>
        <taxon>unclassified sequences</taxon>
        <taxon>metagenomes</taxon>
        <taxon>ecological metagenomes</taxon>
    </lineage>
</organism>
<gene>
    <name evidence="2" type="ORF">ASZ90_014386</name>
</gene>
<name>A0A0W8F4Q0_9ZZZZ</name>